<evidence type="ECO:0000313" key="3">
    <source>
        <dbReference type="Proteomes" id="UP000664480"/>
    </source>
</evidence>
<keyword evidence="1" id="KW-1133">Transmembrane helix</keyword>
<gene>
    <name evidence="2" type="ORF">J0A69_08925</name>
</gene>
<comment type="caution">
    <text evidence="2">The sequence shown here is derived from an EMBL/GenBank/DDBJ whole genome shotgun (WGS) entry which is preliminary data.</text>
</comment>
<proteinExistence type="predicted"/>
<dbReference type="EMBL" id="JAFKCU010000002">
    <property type="protein sequence ID" value="MBN7815549.1"/>
    <property type="molecule type" value="Genomic_DNA"/>
</dbReference>
<evidence type="ECO:0000256" key="1">
    <source>
        <dbReference type="SAM" id="Phobius"/>
    </source>
</evidence>
<protein>
    <submittedName>
        <fullName evidence="2">Uncharacterized protein</fullName>
    </submittedName>
</protein>
<dbReference type="Proteomes" id="UP000664480">
    <property type="component" value="Unassembled WGS sequence"/>
</dbReference>
<feature type="transmembrane region" description="Helical" evidence="1">
    <location>
        <begin position="21"/>
        <end position="42"/>
    </location>
</feature>
<dbReference type="RefSeq" id="WP_206586212.1">
    <property type="nucleotide sequence ID" value="NZ_JAFKCU010000002.1"/>
</dbReference>
<keyword evidence="3" id="KW-1185">Reference proteome</keyword>
<sequence>MIKFFRKIRKKLIQENRLKNYLIYASGEIVLVVIGILIALAINNANLKRIERNQEQNYLQGLQDEFQISKMKLTELISVNQQSLESSKMLVKMMQQATEDISEKELSELLFQSFSNDITFNSNNSLLNEMINSGSLKDISNIDLRRQLTTWVATLEDIKNQEEELSLQREYVLDLFREDEYSMQTVLSYAGAMDALGLPVSGQQKSNFSILNSQKFENNLLTFILTSEATKSSHYDPLMKDLNEILEKIEEELED</sequence>
<evidence type="ECO:0000313" key="2">
    <source>
        <dbReference type="EMBL" id="MBN7815549.1"/>
    </source>
</evidence>
<accession>A0ABS3CGA1</accession>
<name>A0ABS3CGA1_9BACT</name>
<reference evidence="2 3" key="1">
    <citation type="submission" date="2021-03" db="EMBL/GenBank/DDBJ databases">
        <title>novel species isolated from a fishpond in China.</title>
        <authorList>
            <person name="Lu H."/>
            <person name="Cai Z."/>
        </authorList>
    </citation>
    <scope>NUCLEOTIDE SEQUENCE [LARGE SCALE GENOMIC DNA]</scope>
    <source>
        <strain evidence="2 3">YJ13C</strain>
    </source>
</reference>
<keyword evidence="1" id="KW-0472">Membrane</keyword>
<keyword evidence="1" id="KW-0812">Transmembrane</keyword>
<organism evidence="2 3">
    <name type="scientific">Algoriphagus pacificus</name>
    <dbReference type="NCBI Taxonomy" id="2811234"/>
    <lineage>
        <taxon>Bacteria</taxon>
        <taxon>Pseudomonadati</taxon>
        <taxon>Bacteroidota</taxon>
        <taxon>Cytophagia</taxon>
        <taxon>Cytophagales</taxon>
        <taxon>Cyclobacteriaceae</taxon>
        <taxon>Algoriphagus</taxon>
    </lineage>
</organism>